<dbReference type="RefSeq" id="WP_074928912.1">
    <property type="nucleotide sequence ID" value="NZ_FPBL01000008.1"/>
</dbReference>
<evidence type="ECO:0000313" key="1">
    <source>
        <dbReference type="EMBL" id="SFU70698.1"/>
    </source>
</evidence>
<sequence length="128" mass="14753">MRKQYHFRESKEGLLAWDVHLLIDLVKDIQPCAVDLSAIREVDEPYWYSTKDPLPTCRDLIDHMRLVEATDLIYPIILSPDGRVMDGMHRVAKALLQGQPHIMAVRLQIMPEPDYIGVDPDDLPYDDA</sequence>
<evidence type="ECO:0000313" key="2">
    <source>
        <dbReference type="Proteomes" id="UP000183926"/>
    </source>
</evidence>
<protein>
    <recommendedName>
        <fullName evidence="3">ParB-like nuclease family protein</fullName>
    </recommendedName>
</protein>
<dbReference type="AlphaFoldDB" id="A0A1I7ICS1"/>
<name>A0A1I7ICS1_9PROT</name>
<evidence type="ECO:0008006" key="3">
    <source>
        <dbReference type="Google" id="ProtNLM"/>
    </source>
</evidence>
<dbReference type="Proteomes" id="UP000183926">
    <property type="component" value="Unassembled WGS sequence"/>
</dbReference>
<reference evidence="1 2" key="1">
    <citation type="submission" date="2016-10" db="EMBL/GenBank/DDBJ databases">
        <authorList>
            <person name="de Groot N.N."/>
        </authorList>
    </citation>
    <scope>NUCLEOTIDE SEQUENCE [LARGE SCALE GENOMIC DNA]</scope>
    <source>
        <strain evidence="1 2">Nm24</strain>
    </source>
</reference>
<dbReference type="OrthoDB" id="7856828at2"/>
<gene>
    <name evidence="1" type="ORF">SAMN05216339_10820</name>
</gene>
<dbReference type="EMBL" id="FPBL01000008">
    <property type="protein sequence ID" value="SFU70698.1"/>
    <property type="molecule type" value="Genomic_DNA"/>
</dbReference>
<organism evidence="1 2">
    <name type="scientific">Nitrosomonas eutropha</name>
    <dbReference type="NCBI Taxonomy" id="916"/>
    <lineage>
        <taxon>Bacteria</taxon>
        <taxon>Pseudomonadati</taxon>
        <taxon>Pseudomonadota</taxon>
        <taxon>Betaproteobacteria</taxon>
        <taxon>Nitrosomonadales</taxon>
        <taxon>Nitrosomonadaceae</taxon>
        <taxon>Nitrosomonas</taxon>
    </lineage>
</organism>
<proteinExistence type="predicted"/>
<accession>A0A1I7ICS1</accession>